<evidence type="ECO:0000256" key="2">
    <source>
        <dbReference type="ARBA" id="ARBA00022676"/>
    </source>
</evidence>
<dbReference type="EMBL" id="JABFTP020000185">
    <property type="protein sequence ID" value="KAL3288282.1"/>
    <property type="molecule type" value="Genomic_DNA"/>
</dbReference>
<dbReference type="AlphaFoldDB" id="A0ABD2PC54"/>
<gene>
    <name evidence="4" type="ORF">HHI36_002730</name>
</gene>
<proteinExistence type="inferred from homology"/>
<comment type="caution">
    <text evidence="4">The sequence shown here is derived from an EMBL/GenBank/DDBJ whole genome shotgun (WGS) entry which is preliminary data.</text>
</comment>
<comment type="similarity">
    <text evidence="1">Belongs to the UDP-glycosyltransferase family.</text>
</comment>
<keyword evidence="3" id="KW-0808">Transferase</keyword>
<dbReference type="PANTHER" id="PTHR48043:SF159">
    <property type="entry name" value="EG:EG0003.4 PROTEIN-RELATED"/>
    <property type="match status" value="1"/>
</dbReference>
<evidence type="ECO:0000313" key="4">
    <source>
        <dbReference type="EMBL" id="KAL3288282.1"/>
    </source>
</evidence>
<dbReference type="PANTHER" id="PTHR48043">
    <property type="entry name" value="EG:EG0003.4 PROTEIN-RELATED"/>
    <property type="match status" value="1"/>
</dbReference>
<evidence type="ECO:0000256" key="3">
    <source>
        <dbReference type="ARBA" id="ARBA00022679"/>
    </source>
</evidence>
<evidence type="ECO:0000313" key="5">
    <source>
        <dbReference type="Proteomes" id="UP001516400"/>
    </source>
</evidence>
<name>A0ABD2PC54_9CUCU</name>
<reference evidence="4 5" key="1">
    <citation type="journal article" date="2021" name="BMC Biol.">
        <title>Horizontally acquired antibacterial genes associated with adaptive radiation of ladybird beetles.</title>
        <authorList>
            <person name="Li H.S."/>
            <person name="Tang X.F."/>
            <person name="Huang Y.H."/>
            <person name="Xu Z.Y."/>
            <person name="Chen M.L."/>
            <person name="Du X.Y."/>
            <person name="Qiu B.Y."/>
            <person name="Chen P.T."/>
            <person name="Zhang W."/>
            <person name="Slipinski A."/>
            <person name="Escalona H.E."/>
            <person name="Waterhouse R.M."/>
            <person name="Zwick A."/>
            <person name="Pang H."/>
        </authorList>
    </citation>
    <scope>NUCLEOTIDE SEQUENCE [LARGE SCALE GENOMIC DNA]</scope>
    <source>
        <strain evidence="4">SYSU2018</strain>
    </source>
</reference>
<evidence type="ECO:0000256" key="1">
    <source>
        <dbReference type="ARBA" id="ARBA00009995"/>
    </source>
</evidence>
<keyword evidence="5" id="KW-1185">Reference proteome</keyword>
<dbReference type="GO" id="GO:0016757">
    <property type="term" value="F:glycosyltransferase activity"/>
    <property type="evidence" value="ECO:0007669"/>
    <property type="project" value="UniProtKB-KW"/>
</dbReference>
<accession>A0ABD2PC54</accession>
<protein>
    <submittedName>
        <fullName evidence="4">Uncharacterized protein</fullName>
    </submittedName>
</protein>
<dbReference type="SUPFAM" id="SSF53756">
    <property type="entry name" value="UDP-Glycosyltransferase/glycogen phosphorylase"/>
    <property type="match status" value="1"/>
</dbReference>
<organism evidence="4 5">
    <name type="scientific">Cryptolaemus montrouzieri</name>
    <dbReference type="NCBI Taxonomy" id="559131"/>
    <lineage>
        <taxon>Eukaryota</taxon>
        <taxon>Metazoa</taxon>
        <taxon>Ecdysozoa</taxon>
        <taxon>Arthropoda</taxon>
        <taxon>Hexapoda</taxon>
        <taxon>Insecta</taxon>
        <taxon>Pterygota</taxon>
        <taxon>Neoptera</taxon>
        <taxon>Endopterygota</taxon>
        <taxon>Coleoptera</taxon>
        <taxon>Polyphaga</taxon>
        <taxon>Cucujiformia</taxon>
        <taxon>Coccinelloidea</taxon>
        <taxon>Coccinellidae</taxon>
        <taxon>Scymninae</taxon>
        <taxon>Scymnini</taxon>
        <taxon>Cryptolaemus</taxon>
    </lineage>
</organism>
<keyword evidence="2" id="KW-0328">Glycosyltransferase</keyword>
<sequence>MVAETEAVQYILKKSENYYDLILIESHSPILYGLQYKFEAPLIAISSLENLQYLEYLFGNPMHPALYSDFLTGLYPELKFYEKFENLYLILGSYLLNKFVFYPRADELARIYFGKDMPYIEDVIKNTSLLFSNVNPVFSDRRPRVSNIIHYFNIHIRKNDPINEVRRMVIDIKR</sequence>
<dbReference type="InterPro" id="IPR050271">
    <property type="entry name" value="UDP-glycosyltransferase"/>
</dbReference>
<dbReference type="Proteomes" id="UP001516400">
    <property type="component" value="Unassembled WGS sequence"/>
</dbReference>